<evidence type="ECO:0000256" key="1">
    <source>
        <dbReference type="ARBA" id="ARBA00009054"/>
    </source>
</evidence>
<dbReference type="Pfam" id="PF01025">
    <property type="entry name" value="GrpE"/>
    <property type="match status" value="1"/>
</dbReference>
<dbReference type="HAMAP" id="MF_01151">
    <property type="entry name" value="GrpE"/>
    <property type="match status" value="1"/>
</dbReference>
<dbReference type="EMBL" id="LN515532">
    <property type="protein sequence ID" value="CEA17095.1"/>
    <property type="molecule type" value="Genomic_DNA"/>
</dbReference>
<dbReference type="InterPro" id="IPR000740">
    <property type="entry name" value="GrpE"/>
</dbReference>
<keyword evidence="3" id="KW-0346">Stress response</keyword>
<accession>A0A098C2G5</accession>
<comment type="subcellular location">
    <subcellularLocation>
        <location evidence="3">Cytoplasm</location>
    </subcellularLocation>
</comment>
<comment type="function">
    <text evidence="3">Participates actively in the response to hyperosmotic and heat shock by preventing the aggregation of stress-denatured proteins, in association with DnaK and GrpE. It is the nucleotide exchange factor for DnaK and may function as a thermosensor. Unfolded proteins bind initially to DnaJ; upon interaction with the DnaJ-bound protein, DnaK hydrolyzes its bound ATP, resulting in the formation of a stable complex. GrpE releases ADP from DnaK; ATP binding to DnaK triggers the release of the substrate protein, thus completing the reaction cycle. Several rounds of ATP-dependent interactions between DnaJ, DnaK and GrpE are required for fully efficient folding.</text>
</comment>
<dbReference type="HOGENOM" id="CLU_057217_5_2_10"/>
<dbReference type="GO" id="GO:0042803">
    <property type="term" value="F:protein homodimerization activity"/>
    <property type="evidence" value="ECO:0007669"/>
    <property type="project" value="InterPro"/>
</dbReference>
<evidence type="ECO:0000313" key="7">
    <source>
        <dbReference type="Proteomes" id="UP000032417"/>
    </source>
</evidence>
<dbReference type="KEGG" id="pbt:ING2E5B_2370"/>
<dbReference type="PANTHER" id="PTHR21237">
    <property type="entry name" value="GRPE PROTEIN"/>
    <property type="match status" value="1"/>
</dbReference>
<protein>
    <recommendedName>
        <fullName evidence="3">Protein GrpE</fullName>
    </recommendedName>
    <alternativeName>
        <fullName evidence="3">HSP-70 cofactor</fullName>
    </alternativeName>
</protein>
<keyword evidence="7" id="KW-1185">Reference proteome</keyword>
<evidence type="ECO:0000256" key="3">
    <source>
        <dbReference type="HAMAP-Rule" id="MF_01151"/>
    </source>
</evidence>
<dbReference type="Gene3D" id="2.30.22.10">
    <property type="entry name" value="Head domain of nucleotide exchange factor GrpE"/>
    <property type="match status" value="1"/>
</dbReference>
<feature type="compositionally biased region" description="Basic and acidic residues" evidence="5">
    <location>
        <begin position="29"/>
        <end position="39"/>
    </location>
</feature>
<dbReference type="SUPFAM" id="SSF51064">
    <property type="entry name" value="Head domain of nucleotide exchange factor GrpE"/>
    <property type="match status" value="1"/>
</dbReference>
<dbReference type="GO" id="GO:0006457">
    <property type="term" value="P:protein folding"/>
    <property type="evidence" value="ECO:0007669"/>
    <property type="project" value="InterPro"/>
</dbReference>
<dbReference type="CDD" id="cd00446">
    <property type="entry name" value="GrpE"/>
    <property type="match status" value="1"/>
</dbReference>
<dbReference type="STRING" id="1562970.ING2E5B_2370"/>
<dbReference type="GO" id="GO:0051082">
    <property type="term" value="F:unfolded protein binding"/>
    <property type="evidence" value="ECO:0007669"/>
    <property type="project" value="TreeGrafter"/>
</dbReference>
<comment type="similarity">
    <text evidence="1 3 4">Belongs to the GrpE family.</text>
</comment>
<dbReference type="SUPFAM" id="SSF58014">
    <property type="entry name" value="Coiled-coil domain of nucleotide exchange factor GrpE"/>
    <property type="match status" value="1"/>
</dbReference>
<reference evidence="6 7" key="1">
    <citation type="submission" date="2014-08" db="EMBL/GenBank/DDBJ databases">
        <authorList>
            <person name="Wibberg D."/>
        </authorList>
    </citation>
    <scope>NUCLEOTIDE SEQUENCE [LARGE SCALE GENOMIC DNA]</scope>
    <source>
        <strain evidence="7">ING2-E5B</strain>
    </source>
</reference>
<proteinExistence type="inferred from homology"/>
<organism evidence="6 7">
    <name type="scientific">Fermentimonas caenicola</name>
    <dbReference type="NCBI Taxonomy" id="1562970"/>
    <lineage>
        <taxon>Bacteria</taxon>
        <taxon>Pseudomonadati</taxon>
        <taxon>Bacteroidota</taxon>
        <taxon>Bacteroidia</taxon>
        <taxon>Bacteroidales</taxon>
        <taxon>Dysgonomonadaceae</taxon>
        <taxon>Fermentimonas</taxon>
    </lineage>
</organism>
<comment type="subunit">
    <text evidence="3">Homodimer.</text>
</comment>
<evidence type="ECO:0000256" key="4">
    <source>
        <dbReference type="RuleBase" id="RU004478"/>
    </source>
</evidence>
<dbReference type="AlphaFoldDB" id="A0A098C2G5"/>
<evidence type="ECO:0000313" key="6">
    <source>
        <dbReference type="EMBL" id="CEA17095.1"/>
    </source>
</evidence>
<evidence type="ECO:0000256" key="2">
    <source>
        <dbReference type="ARBA" id="ARBA00023186"/>
    </source>
</evidence>
<gene>
    <name evidence="3" type="primary">grpE</name>
    <name evidence="6" type="ORF">ING2E5B_2370</name>
</gene>
<keyword evidence="2 3" id="KW-0143">Chaperone</keyword>
<evidence type="ECO:0000256" key="5">
    <source>
        <dbReference type="SAM" id="MobiDB-lite"/>
    </source>
</evidence>
<dbReference type="GO" id="GO:0051087">
    <property type="term" value="F:protein-folding chaperone binding"/>
    <property type="evidence" value="ECO:0007669"/>
    <property type="project" value="InterPro"/>
</dbReference>
<dbReference type="InterPro" id="IPR013805">
    <property type="entry name" value="GrpE_CC"/>
</dbReference>
<dbReference type="PANTHER" id="PTHR21237:SF23">
    <property type="entry name" value="GRPE PROTEIN HOMOLOG, MITOCHONDRIAL"/>
    <property type="match status" value="1"/>
</dbReference>
<dbReference type="GO" id="GO:0005737">
    <property type="term" value="C:cytoplasm"/>
    <property type="evidence" value="ECO:0007669"/>
    <property type="project" value="UniProtKB-SubCell"/>
</dbReference>
<dbReference type="OrthoDB" id="9812586at2"/>
<sequence>MKRGTGQHDSAKDSEKDIKDNLTENSDNSAKEEVNKDSGEQEDIDEYTKLKSEYDELQKSHEDLNDSFLRLNAEFDNFRKRTIKEKAEIIKNGGERVLLNIISLVDDFERALDSLHQSEDKDAMLEGMDLIYSKFISFLKQNGVEEIESVGMPFDADTFEAVTTVPAQDESQKGKVIDCIQKGYKLNDKIIRFPKVVVGE</sequence>
<dbReference type="InterPro" id="IPR009012">
    <property type="entry name" value="GrpE_head"/>
</dbReference>
<dbReference type="Proteomes" id="UP000032417">
    <property type="component" value="Chromosome 1"/>
</dbReference>
<name>A0A098C2G5_9BACT</name>
<keyword evidence="3" id="KW-0963">Cytoplasm</keyword>
<dbReference type="Gene3D" id="3.90.20.20">
    <property type="match status" value="1"/>
</dbReference>
<feature type="region of interest" description="Disordered" evidence="5">
    <location>
        <begin position="1"/>
        <end position="48"/>
    </location>
</feature>
<feature type="compositionally biased region" description="Basic and acidic residues" evidence="5">
    <location>
        <begin position="9"/>
        <end position="22"/>
    </location>
</feature>
<dbReference type="GO" id="GO:0000774">
    <property type="term" value="F:adenyl-nucleotide exchange factor activity"/>
    <property type="evidence" value="ECO:0007669"/>
    <property type="project" value="InterPro"/>
</dbReference>
<dbReference type="PRINTS" id="PR00773">
    <property type="entry name" value="GRPEPROTEIN"/>
</dbReference>